<protein>
    <submittedName>
        <fullName evidence="5">Calcium channel</fullName>
    </submittedName>
</protein>
<dbReference type="Pfam" id="PF23190">
    <property type="entry name" value="LHD_TRPY1"/>
    <property type="match status" value="1"/>
</dbReference>
<feature type="region of interest" description="Disordered" evidence="1">
    <location>
        <begin position="814"/>
        <end position="974"/>
    </location>
</feature>
<dbReference type="Proteomes" id="UP000315522">
    <property type="component" value="Unassembled WGS sequence"/>
</dbReference>
<name>A0A559MMZ4_9HELO</name>
<feature type="compositionally biased region" description="Polar residues" evidence="1">
    <location>
        <begin position="962"/>
        <end position="974"/>
    </location>
</feature>
<dbReference type="AlphaFoldDB" id="A0A559MMZ4"/>
<dbReference type="Pfam" id="PF23317">
    <property type="entry name" value="YVC1_C"/>
    <property type="match status" value="1"/>
</dbReference>
<feature type="transmembrane region" description="Helical" evidence="2">
    <location>
        <begin position="621"/>
        <end position="642"/>
    </location>
</feature>
<feature type="domain" description="Calcium channel YVC1-like C-terminal transmembrane" evidence="4">
    <location>
        <begin position="378"/>
        <end position="686"/>
    </location>
</feature>
<dbReference type="InterPro" id="IPR056336">
    <property type="entry name" value="YVC1_C"/>
</dbReference>
<feature type="transmembrane region" description="Helical" evidence="2">
    <location>
        <begin position="373"/>
        <end position="391"/>
    </location>
</feature>
<dbReference type="EMBL" id="QGML01000018">
    <property type="protein sequence ID" value="TVY94329.1"/>
    <property type="molecule type" value="Genomic_DNA"/>
</dbReference>
<feature type="region of interest" description="Disordered" evidence="1">
    <location>
        <begin position="1095"/>
        <end position="1162"/>
    </location>
</feature>
<dbReference type="InterPro" id="IPR052971">
    <property type="entry name" value="TRP_calcium_channel"/>
</dbReference>
<keyword evidence="6" id="KW-1185">Reference proteome</keyword>
<feature type="compositionally biased region" description="Polar residues" evidence="1">
    <location>
        <begin position="1142"/>
        <end position="1162"/>
    </location>
</feature>
<feature type="transmembrane region" description="Helical" evidence="2">
    <location>
        <begin position="424"/>
        <end position="447"/>
    </location>
</feature>
<feature type="compositionally biased region" description="Basic and acidic residues" evidence="1">
    <location>
        <begin position="1112"/>
        <end position="1121"/>
    </location>
</feature>
<keyword evidence="2" id="KW-0472">Membrane</keyword>
<feature type="transmembrane region" description="Helical" evidence="2">
    <location>
        <begin position="467"/>
        <end position="485"/>
    </location>
</feature>
<feature type="compositionally biased region" description="Basic and acidic residues" evidence="1">
    <location>
        <begin position="35"/>
        <end position="45"/>
    </location>
</feature>
<dbReference type="InterPro" id="IPR056337">
    <property type="entry name" value="LHD_YVC1"/>
</dbReference>
<evidence type="ECO:0000259" key="4">
    <source>
        <dbReference type="Pfam" id="PF23317"/>
    </source>
</evidence>
<feature type="transmembrane region" description="Helical" evidence="2">
    <location>
        <begin position="497"/>
        <end position="525"/>
    </location>
</feature>
<feature type="compositionally biased region" description="Polar residues" evidence="1">
    <location>
        <begin position="913"/>
        <end position="929"/>
    </location>
</feature>
<gene>
    <name evidence="5" type="primary">YVC1_2</name>
    <name evidence="5" type="ORF">LAWI1_G000854</name>
</gene>
<feature type="compositionally biased region" description="Low complexity" evidence="1">
    <location>
        <begin position="930"/>
        <end position="942"/>
    </location>
</feature>
<accession>A0A559MMZ4</accession>
<evidence type="ECO:0000313" key="5">
    <source>
        <dbReference type="EMBL" id="TVY94329.1"/>
    </source>
</evidence>
<dbReference type="PANTHER" id="PTHR35859">
    <property type="entry name" value="NONSELECTIVE CATION CHANNEL PROTEIN"/>
    <property type="match status" value="1"/>
</dbReference>
<dbReference type="PANTHER" id="PTHR35859:SF4">
    <property type="entry name" value="MEMBRANE CHANNEL PROTEIN, PUTATIVE (AFU_ORTHOLOGUE AFUA_6G11300)-RELATED"/>
    <property type="match status" value="1"/>
</dbReference>
<feature type="compositionally biased region" description="Acidic residues" evidence="1">
    <location>
        <begin position="46"/>
        <end position="100"/>
    </location>
</feature>
<feature type="transmembrane region" description="Helical" evidence="2">
    <location>
        <begin position="568"/>
        <end position="589"/>
    </location>
</feature>
<evidence type="ECO:0000256" key="2">
    <source>
        <dbReference type="SAM" id="Phobius"/>
    </source>
</evidence>
<keyword evidence="2" id="KW-0812">Transmembrane</keyword>
<evidence type="ECO:0000313" key="6">
    <source>
        <dbReference type="Proteomes" id="UP000315522"/>
    </source>
</evidence>
<keyword evidence="2" id="KW-1133">Transmembrane helix</keyword>
<reference evidence="5 6" key="1">
    <citation type="submission" date="2018-05" db="EMBL/GenBank/DDBJ databases">
        <title>Genome sequencing and assembly of the regulated plant pathogen Lachnellula willkommii and related sister species for the development of diagnostic species identification markers.</title>
        <authorList>
            <person name="Giroux E."/>
            <person name="Bilodeau G."/>
        </authorList>
    </citation>
    <scope>NUCLEOTIDE SEQUENCE [LARGE SCALE GENOMIC DNA]</scope>
    <source>
        <strain evidence="5 6">CBS 172.35</strain>
    </source>
</reference>
<proteinExistence type="predicted"/>
<feature type="region of interest" description="Disordered" evidence="1">
    <location>
        <begin position="1"/>
        <end position="104"/>
    </location>
</feature>
<organism evidence="5 6">
    <name type="scientific">Lachnellula willkommii</name>
    <dbReference type="NCBI Taxonomy" id="215461"/>
    <lineage>
        <taxon>Eukaryota</taxon>
        <taxon>Fungi</taxon>
        <taxon>Dikarya</taxon>
        <taxon>Ascomycota</taxon>
        <taxon>Pezizomycotina</taxon>
        <taxon>Leotiomycetes</taxon>
        <taxon>Helotiales</taxon>
        <taxon>Lachnaceae</taxon>
        <taxon>Lachnellula</taxon>
    </lineage>
</organism>
<evidence type="ECO:0000256" key="1">
    <source>
        <dbReference type="SAM" id="MobiDB-lite"/>
    </source>
</evidence>
<comment type="caution">
    <text evidence="5">The sequence shown here is derived from an EMBL/GenBank/DDBJ whole genome shotgun (WGS) entry which is preliminary data.</text>
</comment>
<feature type="region of interest" description="Disordered" evidence="1">
    <location>
        <begin position="699"/>
        <end position="719"/>
    </location>
</feature>
<sequence>MLSSLLRPKKHRQRVEEHSPFSSVYPDDSSPIVARQERQVRHATADWDETEADDDNSEGNDDGEDIGEDIDEDDGDGEAGDGEEEEEEDEEEDEDEDGGEDTPLLPIFSAAHLDALPVYNLTHAIRLIVVPKTETTLTWDQLRSPQVSQFLVKPMQQQIRTSHFSRATLYALMANSLQFQKEGQTNPGNAGTSRTRAMVCELLAIKLLKEYNTRELIDALSYDFFPLQGLTIPSISAPGQMNRPKPAAARISTLEVAIRASAKRFIAHPLVVQQLEAIWAGTIVFHSAADNLHRRQSTPQQQIQETRKVSSRRNLLAPGQRVDYGAIASPRTSPNKDPPVLAIKSRRTVTLYDPRDASLFKLSRLRVPRYRQFFSTCSLAILLGLFLAVLIDRSNDITSLEVVFWFWSAGFMLDEVVSFNEQGFSLYLISFWNTFDLGILLLLMVYYSMRLYGIFLVDGLGRKEWNSMAYDVLATNAILLFPRLFSVLDHYRYFSQLLIAFRLMAVDLVAVFILILIACSGFFVAFTLSFGTNEYDAAGVAYKIFQILMGFTPAAWEAWPTYNPLGKAILVLFLFICHFLVVTILITVLTNSFMAIVSNADEEHQFVFAVNTISMVKNDALFSYVAPSNIFAWILTPMRFFVPFRMFIKLNRTVIKVTHFPLLFSIYAYEKLFLARSVFEPTDLVDNVSRGRPRLVSFQDPKQGLFSPGPRTRQESTAGFQKDKALDEVFRLAPRPDTLRSTQKSVERRKTHNVVNNWMDHQGGQASPPQEQDRSIVDRLETRRQARRATLLRQRGISGNRSVASDPAEFMSTGLFHDQEDPDQDGFANEHVGAHTDEDGDDELVTNDDDEGLTLDHPQSHVTPAEDESEDEGYFRTPTGGTRLTPTTSSKKNRFPIDDPPKSSPPKRRLHNRNVSTNTILFNPLANNHTSSSTSPPISRPLTAKHHSRTNTGTHTPAKATTGVNTPLQTGQRTPRHSIYTTANTRPSVQPRPIMPPRQHFQSVPNFNFESRTRQIRHRVSSLDMGMSDLGIDNNHMLGAVPSSFATQMAMATGGLKGLHRREKEDDGMMGRLMLARMKTLEEGFAQVVKEFKGMQSRTAGNSSVEGVDENIAPRDKGKGRERVKKKKPSRTTSELDYGNFGENQAPTQVLQSQYMGRGSSL</sequence>
<feature type="compositionally biased region" description="Low complexity" evidence="1">
    <location>
        <begin position="876"/>
        <end position="890"/>
    </location>
</feature>
<feature type="compositionally biased region" description="Acidic residues" evidence="1">
    <location>
        <begin position="838"/>
        <end position="853"/>
    </location>
</feature>
<evidence type="ECO:0000259" key="3">
    <source>
        <dbReference type="Pfam" id="PF23190"/>
    </source>
</evidence>
<feature type="domain" description="YVC1 N-terminal linker helical" evidence="3">
    <location>
        <begin position="147"/>
        <end position="289"/>
    </location>
</feature>
<feature type="compositionally biased region" description="Polar residues" evidence="1">
    <location>
        <begin position="1096"/>
        <end position="1105"/>
    </location>
</feature>